<dbReference type="GO" id="GO:0004803">
    <property type="term" value="F:transposase activity"/>
    <property type="evidence" value="ECO:0007669"/>
    <property type="project" value="InterPro"/>
</dbReference>
<dbReference type="NCBIfam" id="NF033581">
    <property type="entry name" value="transpos_IS5_4"/>
    <property type="match status" value="1"/>
</dbReference>
<dbReference type="InterPro" id="IPR002559">
    <property type="entry name" value="Transposase_11"/>
</dbReference>
<evidence type="ECO:0000259" key="6">
    <source>
        <dbReference type="Pfam" id="PF01609"/>
    </source>
</evidence>
<organism evidence="8 9">
    <name type="scientific">Hoylesella buccalis</name>
    <dbReference type="NCBI Taxonomy" id="28127"/>
    <lineage>
        <taxon>Bacteria</taxon>
        <taxon>Pseudomonadati</taxon>
        <taxon>Bacteroidota</taxon>
        <taxon>Bacteroidia</taxon>
        <taxon>Bacteroidales</taxon>
        <taxon>Prevotellaceae</taxon>
        <taxon>Hoylesella</taxon>
    </lineage>
</organism>
<dbReference type="Pfam" id="PF05598">
    <property type="entry name" value="DUF772"/>
    <property type="match status" value="1"/>
</dbReference>
<sequence length="351" mass="40073">MKQTLSSPSFADVVLGQRKVKQTFFSQIDKLIDWTPIRGIIEIAYTKGYKSTGRPSYDSLILFKIELLRTWYGLSDGEVEEQVNDRLSFSRFVGLGLEDTAPDSTTVCRFRNTLVEAELYDMVLNEINRQLESKGVIVKRGAIVDASITDSPRRPRGRKEYEVVEDRNEESGRDVAEKAMVKEIVKPNVDGEARWVKKMGKLHFGYKRHSVTDENGLVIAEETTPANESDIKHLEKPLEKAKLPQGTPVYADKGYDSIANKDVLKRMKLKSRIMHKGVRGRKLTEREQRVNVAISKTWYKVERTFGSIHRWFHGVIARYVGLAKTHAQHIMEAIAYNLYRTPGIIVSNSLK</sequence>
<evidence type="ECO:0000256" key="3">
    <source>
        <dbReference type="ARBA" id="ARBA00022578"/>
    </source>
</evidence>
<dbReference type="PANTHER" id="PTHR35604">
    <property type="entry name" value="TRANSPOSASE INSH FOR INSERTION SEQUENCE ELEMENT IS5A-RELATED"/>
    <property type="match status" value="1"/>
</dbReference>
<dbReference type="InterPro" id="IPR008490">
    <property type="entry name" value="Transposase_InsH_N"/>
</dbReference>
<dbReference type="GO" id="GO:0003677">
    <property type="term" value="F:DNA binding"/>
    <property type="evidence" value="ECO:0007669"/>
    <property type="project" value="UniProtKB-KW"/>
</dbReference>
<evidence type="ECO:0000256" key="1">
    <source>
        <dbReference type="ARBA" id="ARBA00003544"/>
    </source>
</evidence>
<gene>
    <name evidence="8" type="ORF">CJ231_12845</name>
</gene>
<evidence type="ECO:0000256" key="5">
    <source>
        <dbReference type="ARBA" id="ARBA00023172"/>
    </source>
</evidence>
<dbReference type="InterPro" id="IPR047959">
    <property type="entry name" value="Transpos_IS5"/>
</dbReference>
<dbReference type="OrthoDB" id="890578at2"/>
<keyword evidence="5" id="KW-0233">DNA recombination</keyword>
<name>A0A2N6QMR7_9BACT</name>
<feature type="domain" description="Transposase InsH N-terminal" evidence="7">
    <location>
        <begin position="18"/>
        <end position="112"/>
    </location>
</feature>
<dbReference type="GO" id="GO:0006313">
    <property type="term" value="P:DNA transposition"/>
    <property type="evidence" value="ECO:0007669"/>
    <property type="project" value="InterPro"/>
</dbReference>
<keyword evidence="4" id="KW-0238">DNA-binding</keyword>
<feature type="domain" description="Transposase IS4-like" evidence="6">
    <location>
        <begin position="183"/>
        <end position="338"/>
    </location>
</feature>
<evidence type="ECO:0000256" key="2">
    <source>
        <dbReference type="ARBA" id="ARBA00010075"/>
    </source>
</evidence>
<evidence type="ECO:0000313" key="9">
    <source>
        <dbReference type="Proteomes" id="UP000235564"/>
    </source>
</evidence>
<dbReference type="AlphaFoldDB" id="A0A2N6QMR7"/>
<comment type="caution">
    <text evidence="8">The sequence shown here is derived from an EMBL/GenBank/DDBJ whole genome shotgun (WGS) entry which is preliminary data.</text>
</comment>
<dbReference type="RefSeq" id="WP_102698286.1">
    <property type="nucleotide sequence ID" value="NZ_PNGJ01000016.1"/>
</dbReference>
<evidence type="ECO:0000259" key="7">
    <source>
        <dbReference type="Pfam" id="PF05598"/>
    </source>
</evidence>
<keyword evidence="3" id="KW-0815">Transposition</keyword>
<comment type="similarity">
    <text evidence="2">Belongs to the transposase 11 family.</text>
</comment>
<evidence type="ECO:0000313" key="8">
    <source>
        <dbReference type="EMBL" id="PMC22723.1"/>
    </source>
</evidence>
<evidence type="ECO:0000256" key="4">
    <source>
        <dbReference type="ARBA" id="ARBA00023125"/>
    </source>
</evidence>
<protein>
    <submittedName>
        <fullName evidence="8">IS5/IS1182 family transposase</fullName>
    </submittedName>
</protein>
<dbReference type="PANTHER" id="PTHR35604:SF2">
    <property type="entry name" value="TRANSPOSASE INSH FOR INSERTION SEQUENCE ELEMENT IS5A-RELATED"/>
    <property type="match status" value="1"/>
</dbReference>
<comment type="function">
    <text evidence="1">Involved in the transposition of the insertion sequence IS5.</text>
</comment>
<reference evidence="8 9" key="1">
    <citation type="submission" date="2017-09" db="EMBL/GenBank/DDBJ databases">
        <title>Bacterial strain isolated from the female urinary microbiota.</title>
        <authorList>
            <person name="Thomas-White K."/>
            <person name="Kumar N."/>
            <person name="Forster S."/>
            <person name="Putonti C."/>
            <person name="Lawley T."/>
            <person name="Wolfe A.J."/>
        </authorList>
    </citation>
    <scope>NUCLEOTIDE SEQUENCE [LARGE SCALE GENOMIC DNA]</scope>
    <source>
        <strain evidence="8 9">UMB0536</strain>
    </source>
</reference>
<proteinExistence type="inferred from homology"/>
<dbReference type="EMBL" id="PNGJ01000016">
    <property type="protein sequence ID" value="PMC22723.1"/>
    <property type="molecule type" value="Genomic_DNA"/>
</dbReference>
<dbReference type="Pfam" id="PF01609">
    <property type="entry name" value="DDE_Tnp_1"/>
    <property type="match status" value="1"/>
</dbReference>
<dbReference type="Proteomes" id="UP000235564">
    <property type="component" value="Unassembled WGS sequence"/>
</dbReference>
<accession>A0A2N6QMR7</accession>